<reference evidence="1 2" key="1">
    <citation type="submission" date="2020-10" db="EMBL/GenBank/DDBJ databases">
        <title>The Coptis chinensis genome and diversification of protoberbering-type alkaloids.</title>
        <authorList>
            <person name="Wang B."/>
            <person name="Shu S."/>
            <person name="Song C."/>
            <person name="Liu Y."/>
        </authorList>
    </citation>
    <scope>NUCLEOTIDE SEQUENCE [LARGE SCALE GENOMIC DNA]</scope>
    <source>
        <strain evidence="1">HL-2020</strain>
        <tissue evidence="1">Leaf</tissue>
    </source>
</reference>
<dbReference type="EMBL" id="JADFTS010000009">
    <property type="protein sequence ID" value="KAF9589957.1"/>
    <property type="molecule type" value="Genomic_DNA"/>
</dbReference>
<name>A0A835LEY5_9MAGN</name>
<keyword evidence="2" id="KW-1185">Reference proteome</keyword>
<dbReference type="OrthoDB" id="1922977at2759"/>
<protein>
    <submittedName>
        <fullName evidence="1">Uncharacterized protein</fullName>
    </submittedName>
</protein>
<sequence length="144" mass="16039">MLWSSLLPENYGDLKDLVDFVETLMDLFPANYSLAFAVCKLVIVKSVSSSIASASVSFWACSLLVNSIYQAYLVAPEHTWVEVSGILSNLVEAQGMFERFHQCALSVYSFSAKLWTSYYNFLKKKTGSGTSIVQIAKERGIKVE</sequence>
<comment type="caution">
    <text evidence="1">The sequence shown here is derived from an EMBL/GenBank/DDBJ whole genome shotgun (WGS) entry which is preliminary data.</text>
</comment>
<evidence type="ECO:0000313" key="2">
    <source>
        <dbReference type="Proteomes" id="UP000631114"/>
    </source>
</evidence>
<dbReference type="AlphaFoldDB" id="A0A835LEY5"/>
<evidence type="ECO:0000313" key="1">
    <source>
        <dbReference type="EMBL" id="KAF9589957.1"/>
    </source>
</evidence>
<proteinExistence type="predicted"/>
<accession>A0A835LEY5</accession>
<dbReference type="PANTHER" id="PTHR21563">
    <property type="entry name" value="ZINC FINGER C3H1 DOMAIN-CONTAINING PROTEIN"/>
    <property type="match status" value="1"/>
</dbReference>
<dbReference type="PANTHER" id="PTHR21563:SF3">
    <property type="entry name" value="ZINC FINGER C3H1 DOMAIN-CONTAINING PROTEIN"/>
    <property type="match status" value="1"/>
</dbReference>
<gene>
    <name evidence="1" type="ORF">IFM89_029573</name>
</gene>
<dbReference type="GO" id="GO:0000178">
    <property type="term" value="C:exosome (RNase complex)"/>
    <property type="evidence" value="ECO:0007669"/>
    <property type="project" value="TreeGrafter"/>
</dbReference>
<dbReference type="InterPro" id="IPR039278">
    <property type="entry name" value="Red1"/>
</dbReference>
<dbReference type="GO" id="GO:0005634">
    <property type="term" value="C:nucleus"/>
    <property type="evidence" value="ECO:0007669"/>
    <property type="project" value="TreeGrafter"/>
</dbReference>
<organism evidence="1 2">
    <name type="scientific">Coptis chinensis</name>
    <dbReference type="NCBI Taxonomy" id="261450"/>
    <lineage>
        <taxon>Eukaryota</taxon>
        <taxon>Viridiplantae</taxon>
        <taxon>Streptophyta</taxon>
        <taxon>Embryophyta</taxon>
        <taxon>Tracheophyta</taxon>
        <taxon>Spermatophyta</taxon>
        <taxon>Magnoliopsida</taxon>
        <taxon>Ranunculales</taxon>
        <taxon>Ranunculaceae</taxon>
        <taxon>Coptidoideae</taxon>
        <taxon>Coptis</taxon>
    </lineage>
</organism>
<dbReference type="Proteomes" id="UP000631114">
    <property type="component" value="Unassembled WGS sequence"/>
</dbReference>